<evidence type="ECO:0000313" key="3">
    <source>
        <dbReference type="Proteomes" id="UP000756921"/>
    </source>
</evidence>
<proteinExistence type="predicted"/>
<evidence type="ECO:0000313" key="2">
    <source>
        <dbReference type="EMBL" id="KAF9733884.1"/>
    </source>
</evidence>
<reference evidence="1" key="1">
    <citation type="journal article" date="2020" name="Mol. Plant Microbe Interact.">
        <title>Genome Sequence of the Biocontrol Agent Coniothyrium minitans strain Conio (IMI 134523).</title>
        <authorList>
            <person name="Patel D."/>
            <person name="Shittu T.A."/>
            <person name="Baroncelli R."/>
            <person name="Muthumeenakshi S."/>
            <person name="Osborne T.H."/>
            <person name="Janganan T.K."/>
            <person name="Sreenivasaprasad S."/>
        </authorList>
    </citation>
    <scope>NUCLEOTIDE SEQUENCE</scope>
    <source>
        <strain evidence="1">Conio</strain>
    </source>
</reference>
<dbReference type="Proteomes" id="UP000756921">
    <property type="component" value="Unassembled WGS sequence"/>
</dbReference>
<organism evidence="1 3">
    <name type="scientific">Paraphaeosphaeria minitans</name>
    <dbReference type="NCBI Taxonomy" id="565426"/>
    <lineage>
        <taxon>Eukaryota</taxon>
        <taxon>Fungi</taxon>
        <taxon>Dikarya</taxon>
        <taxon>Ascomycota</taxon>
        <taxon>Pezizomycotina</taxon>
        <taxon>Dothideomycetes</taxon>
        <taxon>Pleosporomycetidae</taxon>
        <taxon>Pleosporales</taxon>
        <taxon>Massarineae</taxon>
        <taxon>Didymosphaeriaceae</taxon>
        <taxon>Paraphaeosphaeria</taxon>
    </lineage>
</organism>
<evidence type="ECO:0000313" key="1">
    <source>
        <dbReference type="EMBL" id="KAF9733818.1"/>
    </source>
</evidence>
<comment type="caution">
    <text evidence="1">The sequence shown here is derived from an EMBL/GenBank/DDBJ whole genome shotgun (WGS) entry which is preliminary data.</text>
</comment>
<protein>
    <submittedName>
        <fullName evidence="1">Uncharacterized protein</fullName>
    </submittedName>
</protein>
<sequence length="21" mass="2432">MSYPSLLLGNDLKRNYVTFSI</sequence>
<name>A0A9P6GEH0_9PLEO</name>
<dbReference type="AlphaFoldDB" id="A0A9P6GEH0"/>
<dbReference type="EMBL" id="WJXW01000008">
    <property type="protein sequence ID" value="KAF9733884.1"/>
    <property type="molecule type" value="Genomic_DNA"/>
</dbReference>
<keyword evidence="3" id="KW-1185">Reference proteome</keyword>
<accession>A0A9P6GEH0</accession>
<dbReference type="EMBL" id="WJXW01000008">
    <property type="protein sequence ID" value="KAF9733818.1"/>
    <property type="molecule type" value="Genomic_DNA"/>
</dbReference>
<gene>
    <name evidence="1" type="ORF">PMIN01_08161</name>
    <name evidence="2" type="ORF">PMIN01_08227</name>
</gene>